<proteinExistence type="predicted"/>
<dbReference type="EMBL" id="CP033968">
    <property type="protein sequence ID" value="AZG12174.1"/>
    <property type="molecule type" value="Genomic_DNA"/>
</dbReference>
<name>A0A3G8GVQ9_9BURK</name>
<dbReference type="Proteomes" id="UP000270411">
    <property type="component" value="Plasmid unnamed1"/>
</dbReference>
<sequence length="90" mass="9730">MDLGLAGMDDEIRGLMKIKRIGLSDRGVLAIQAALIARQKRIAEGSEWPAETFADQLTGFLVAERLVPVHVAPDDLRREIANRTGGGGAY</sequence>
<dbReference type="RefSeq" id="WP_124682123.1">
    <property type="nucleotide sequence ID" value="NZ_CP033968.1"/>
</dbReference>
<evidence type="ECO:0000313" key="1">
    <source>
        <dbReference type="EMBL" id="AZG12174.1"/>
    </source>
</evidence>
<dbReference type="AlphaFoldDB" id="A0A3G8GVQ9"/>
<accession>A0A3G8GVQ9</accession>
<organism evidence="1 2">
    <name type="scientific">Cupriavidus pauculus</name>
    <dbReference type="NCBI Taxonomy" id="82633"/>
    <lineage>
        <taxon>Bacteria</taxon>
        <taxon>Pseudomonadati</taxon>
        <taxon>Pseudomonadota</taxon>
        <taxon>Betaproteobacteria</taxon>
        <taxon>Burkholderiales</taxon>
        <taxon>Burkholderiaceae</taxon>
        <taxon>Cupriavidus</taxon>
    </lineage>
</organism>
<keyword evidence="1" id="KW-0614">Plasmid</keyword>
<dbReference type="OrthoDB" id="9839144at2"/>
<protein>
    <submittedName>
        <fullName evidence="1">Uncharacterized protein</fullName>
    </submittedName>
</protein>
<reference evidence="2" key="1">
    <citation type="submission" date="2018-11" db="EMBL/GenBank/DDBJ databases">
        <title>FDA dAtabase for Regulatory Grade micrObial Sequences (FDA-ARGOS): Supporting development and validation of Infectious Disease Dx tests.</title>
        <authorList>
            <person name="Goldberg B."/>
            <person name="Campos J."/>
            <person name="Tallon L."/>
            <person name="Sadzewicz L."/>
            <person name="Zhao X."/>
            <person name="Vavikolanu K."/>
            <person name="Mehta A."/>
            <person name="Aluvathingal J."/>
            <person name="Nadendla S."/>
            <person name="Geyer C."/>
            <person name="Nandy P."/>
            <person name="Yan Y."/>
            <person name="Sichtig H."/>
        </authorList>
    </citation>
    <scope>NUCLEOTIDE SEQUENCE [LARGE SCALE GENOMIC DNA]</scope>
    <source>
        <strain evidence="2">FDAARGOS_614</strain>
        <plasmid evidence="2">unnamed1</plasmid>
    </source>
</reference>
<evidence type="ECO:0000313" key="2">
    <source>
        <dbReference type="Proteomes" id="UP000270411"/>
    </source>
</evidence>
<dbReference type="KEGG" id="cpau:EHF44_01525"/>
<geneLocation type="plasmid" evidence="1">
    <name>unnamed1</name>
</geneLocation>
<gene>
    <name evidence="1" type="ORF">EHF44_01525</name>
</gene>